<evidence type="ECO:0000313" key="2">
    <source>
        <dbReference type="Proteomes" id="UP000821837"/>
    </source>
</evidence>
<dbReference type="EMBL" id="JABSTV010001248">
    <property type="protein sequence ID" value="KAH7968415.1"/>
    <property type="molecule type" value="Genomic_DNA"/>
</dbReference>
<evidence type="ECO:0000313" key="1">
    <source>
        <dbReference type="EMBL" id="KAH7968415.1"/>
    </source>
</evidence>
<proteinExistence type="predicted"/>
<comment type="caution">
    <text evidence="1">The sequence shown here is derived from an EMBL/GenBank/DDBJ whole genome shotgun (WGS) entry which is preliminary data.</text>
</comment>
<dbReference type="Proteomes" id="UP000821837">
    <property type="component" value="Unassembled WGS sequence"/>
</dbReference>
<dbReference type="AlphaFoldDB" id="A0A9D4T1V5"/>
<organism evidence="1 2">
    <name type="scientific">Rhipicephalus sanguineus</name>
    <name type="common">Brown dog tick</name>
    <name type="synonym">Ixodes sanguineus</name>
    <dbReference type="NCBI Taxonomy" id="34632"/>
    <lineage>
        <taxon>Eukaryota</taxon>
        <taxon>Metazoa</taxon>
        <taxon>Ecdysozoa</taxon>
        <taxon>Arthropoda</taxon>
        <taxon>Chelicerata</taxon>
        <taxon>Arachnida</taxon>
        <taxon>Acari</taxon>
        <taxon>Parasitiformes</taxon>
        <taxon>Ixodida</taxon>
        <taxon>Ixodoidea</taxon>
        <taxon>Ixodidae</taxon>
        <taxon>Rhipicephalinae</taxon>
        <taxon>Rhipicephalus</taxon>
        <taxon>Rhipicephalus</taxon>
    </lineage>
</organism>
<accession>A0A9D4T1V5</accession>
<gene>
    <name evidence="1" type="ORF">HPB52_008286</name>
</gene>
<sequence>MKQVAADSGIIMTQAWSHIAALLFYVEYGLRAREERSCTDGSKSWFPPAMKKLGVRPVAEMGLSSAMKKWRIDTATSQLVHRSLDRDQFFGVLIAAEYRPAVASTYVSSHASPFPAVHEQCAARISPSPLEPHFDGRLDAGLRVT</sequence>
<reference evidence="1" key="1">
    <citation type="journal article" date="2020" name="Cell">
        <title>Large-Scale Comparative Analyses of Tick Genomes Elucidate Their Genetic Diversity and Vector Capacities.</title>
        <authorList>
            <consortium name="Tick Genome and Microbiome Consortium (TIGMIC)"/>
            <person name="Jia N."/>
            <person name="Wang J."/>
            <person name="Shi W."/>
            <person name="Du L."/>
            <person name="Sun Y."/>
            <person name="Zhan W."/>
            <person name="Jiang J.F."/>
            <person name="Wang Q."/>
            <person name="Zhang B."/>
            <person name="Ji P."/>
            <person name="Bell-Sakyi L."/>
            <person name="Cui X.M."/>
            <person name="Yuan T.T."/>
            <person name="Jiang B.G."/>
            <person name="Yang W.F."/>
            <person name="Lam T.T."/>
            <person name="Chang Q.C."/>
            <person name="Ding S.J."/>
            <person name="Wang X.J."/>
            <person name="Zhu J.G."/>
            <person name="Ruan X.D."/>
            <person name="Zhao L."/>
            <person name="Wei J.T."/>
            <person name="Ye R.Z."/>
            <person name="Que T.C."/>
            <person name="Du C.H."/>
            <person name="Zhou Y.H."/>
            <person name="Cheng J.X."/>
            <person name="Dai P.F."/>
            <person name="Guo W.B."/>
            <person name="Han X.H."/>
            <person name="Huang E.J."/>
            <person name="Li L.F."/>
            <person name="Wei W."/>
            <person name="Gao Y.C."/>
            <person name="Liu J.Z."/>
            <person name="Shao H.Z."/>
            <person name="Wang X."/>
            <person name="Wang C.C."/>
            <person name="Yang T.C."/>
            <person name="Huo Q.B."/>
            <person name="Li W."/>
            <person name="Chen H.Y."/>
            <person name="Chen S.E."/>
            <person name="Zhou L.G."/>
            <person name="Ni X.B."/>
            <person name="Tian J.H."/>
            <person name="Sheng Y."/>
            <person name="Liu T."/>
            <person name="Pan Y.S."/>
            <person name="Xia L.Y."/>
            <person name="Li J."/>
            <person name="Zhao F."/>
            <person name="Cao W.C."/>
        </authorList>
    </citation>
    <scope>NUCLEOTIDE SEQUENCE</scope>
    <source>
        <strain evidence="1">Rsan-2018</strain>
    </source>
</reference>
<keyword evidence="2" id="KW-1185">Reference proteome</keyword>
<name>A0A9D4T1V5_RHISA</name>
<protein>
    <submittedName>
        <fullName evidence="1">Uncharacterized protein</fullName>
    </submittedName>
</protein>
<reference evidence="1" key="2">
    <citation type="submission" date="2021-09" db="EMBL/GenBank/DDBJ databases">
        <authorList>
            <person name="Jia N."/>
            <person name="Wang J."/>
            <person name="Shi W."/>
            <person name="Du L."/>
            <person name="Sun Y."/>
            <person name="Zhan W."/>
            <person name="Jiang J."/>
            <person name="Wang Q."/>
            <person name="Zhang B."/>
            <person name="Ji P."/>
            <person name="Sakyi L.B."/>
            <person name="Cui X."/>
            <person name="Yuan T."/>
            <person name="Jiang B."/>
            <person name="Yang W."/>
            <person name="Lam T.T.-Y."/>
            <person name="Chang Q."/>
            <person name="Ding S."/>
            <person name="Wang X."/>
            <person name="Zhu J."/>
            <person name="Ruan X."/>
            <person name="Zhao L."/>
            <person name="Wei J."/>
            <person name="Que T."/>
            <person name="Du C."/>
            <person name="Cheng J."/>
            <person name="Dai P."/>
            <person name="Han X."/>
            <person name="Huang E."/>
            <person name="Gao Y."/>
            <person name="Liu J."/>
            <person name="Shao H."/>
            <person name="Ye R."/>
            <person name="Li L."/>
            <person name="Wei W."/>
            <person name="Wang X."/>
            <person name="Wang C."/>
            <person name="Huo Q."/>
            <person name="Li W."/>
            <person name="Guo W."/>
            <person name="Chen H."/>
            <person name="Chen S."/>
            <person name="Zhou L."/>
            <person name="Zhou L."/>
            <person name="Ni X."/>
            <person name="Tian J."/>
            <person name="Zhou Y."/>
            <person name="Sheng Y."/>
            <person name="Liu T."/>
            <person name="Pan Y."/>
            <person name="Xia L."/>
            <person name="Li J."/>
            <person name="Zhao F."/>
            <person name="Cao W."/>
        </authorList>
    </citation>
    <scope>NUCLEOTIDE SEQUENCE</scope>
    <source>
        <strain evidence="1">Rsan-2018</strain>
        <tissue evidence="1">Larvae</tissue>
    </source>
</reference>